<evidence type="ECO:0000256" key="1">
    <source>
        <dbReference type="ARBA" id="ARBA00004123"/>
    </source>
</evidence>
<keyword evidence="8" id="KW-1185">Reference proteome</keyword>
<feature type="domain" description="Fe2OG dioxygenase" evidence="6">
    <location>
        <begin position="454"/>
        <end position="553"/>
    </location>
</feature>
<evidence type="ECO:0000256" key="2">
    <source>
        <dbReference type="ARBA" id="ARBA00023242"/>
    </source>
</evidence>
<accession>A0A5N6PM03</accession>
<dbReference type="InterPro" id="IPR010402">
    <property type="entry name" value="CCT_domain"/>
</dbReference>
<dbReference type="Gene3D" id="2.60.120.330">
    <property type="entry name" value="B-lactam Antibiotic, Isopenicillin N Synthase, Chain"/>
    <property type="match status" value="1"/>
</dbReference>
<dbReference type="OrthoDB" id="153872at2759"/>
<feature type="region of interest" description="Disordered" evidence="4">
    <location>
        <begin position="24"/>
        <end position="68"/>
    </location>
</feature>
<dbReference type="Pfam" id="PF03171">
    <property type="entry name" value="2OG-FeII_Oxy"/>
    <property type="match status" value="1"/>
</dbReference>
<dbReference type="InterPro" id="IPR052453">
    <property type="entry name" value="CONSTANS-like_ZF"/>
</dbReference>
<evidence type="ECO:0008006" key="9">
    <source>
        <dbReference type="Google" id="ProtNLM"/>
    </source>
</evidence>
<gene>
    <name evidence="7" type="ORF">E3N88_05809</name>
</gene>
<evidence type="ECO:0000256" key="3">
    <source>
        <dbReference type="PROSITE-ProRule" id="PRU00357"/>
    </source>
</evidence>
<organism evidence="7 8">
    <name type="scientific">Mikania micrantha</name>
    <name type="common">bitter vine</name>
    <dbReference type="NCBI Taxonomy" id="192012"/>
    <lineage>
        <taxon>Eukaryota</taxon>
        <taxon>Viridiplantae</taxon>
        <taxon>Streptophyta</taxon>
        <taxon>Embryophyta</taxon>
        <taxon>Tracheophyta</taxon>
        <taxon>Spermatophyta</taxon>
        <taxon>Magnoliopsida</taxon>
        <taxon>eudicotyledons</taxon>
        <taxon>Gunneridae</taxon>
        <taxon>Pentapetalae</taxon>
        <taxon>asterids</taxon>
        <taxon>campanulids</taxon>
        <taxon>Asterales</taxon>
        <taxon>Asteraceae</taxon>
        <taxon>Asteroideae</taxon>
        <taxon>Heliantheae alliance</taxon>
        <taxon>Eupatorieae</taxon>
        <taxon>Mikania</taxon>
    </lineage>
</organism>
<evidence type="ECO:0000313" key="7">
    <source>
        <dbReference type="EMBL" id="KAD6794913.1"/>
    </source>
</evidence>
<dbReference type="GO" id="GO:0005634">
    <property type="term" value="C:nucleus"/>
    <property type="evidence" value="ECO:0007669"/>
    <property type="project" value="UniProtKB-SubCell"/>
</dbReference>
<keyword evidence="2 3" id="KW-0539">Nucleus</keyword>
<feature type="domain" description="CCT" evidence="5">
    <location>
        <begin position="340"/>
        <end position="382"/>
    </location>
</feature>
<dbReference type="InterPro" id="IPR005123">
    <property type="entry name" value="Oxoglu/Fe-dep_dioxygenase_dom"/>
</dbReference>
<dbReference type="GO" id="GO:0006355">
    <property type="term" value="P:regulation of DNA-templated transcription"/>
    <property type="evidence" value="ECO:0007669"/>
    <property type="project" value="TreeGrafter"/>
</dbReference>
<dbReference type="AlphaFoldDB" id="A0A5N6PM03"/>
<comment type="subcellular location">
    <subcellularLocation>
        <location evidence="1 3">Nucleus</location>
    </subcellularLocation>
</comment>
<dbReference type="PANTHER" id="PTHR31874">
    <property type="entry name" value="CCT MOTIF FAMILY PROTEIN, EXPRESSED"/>
    <property type="match status" value="1"/>
</dbReference>
<protein>
    <recommendedName>
        <fullName evidence="9">Fe2OG dioxygenase domain-containing protein</fullName>
    </recommendedName>
</protein>
<dbReference type="InterPro" id="IPR027443">
    <property type="entry name" value="IPNS-like_sf"/>
</dbReference>
<dbReference type="Pfam" id="PF06203">
    <property type="entry name" value="CCT"/>
    <property type="match status" value="1"/>
</dbReference>
<sequence length="603" mass="67413">MTSCLSGGTGRAYGFDLENLVKASSSSSSTTSSRTSNSSSPSSTLSESSNSPLAVCTRKPRTPRKRPNQTYNEAAALLSTACPAIFSITKRNNKQFKLPNKHTYFFNEPPELLLPERRIKVKPRGIDFNTSWNYSPNSNSLESCEGYQDDFDAESMLDGEIEEGIDSIMGNSNSIQETVDISKEGSELSANFGFNYNTCYGYPMGLGFGGNLEFKFGFGLRNGVRALKNVDEGCWSFPAVNVMNISPPVSLKSKKSPVEKKKRVEDLMKLKPELKIPILGEENLSLENVPRLLLKLNYDKVMKAWSGKGSPVLEKPESPGNDIYARLAAIDLFSENGERREANMTRHKEKRRTWLFSKKIKYQVRKINADLRPRHKSRYPSSTTPYSPRVLLMSGQKSFKKLVRRVKIGGVSCEVASIYVKRTRAVAMELVKGVSESLGFEASYMNQELNLDAGFQLLAINYYPSLSETNISRGLMPHTDHGLLTLLYENGVPGLEVLRNGKWVRMGGVSNAFCILNSDHLEIFTNGKYRSKLHRTVVKDERKRITLVNPNGPSLDTVVGPSSRLVDGETRVPRYLPMKYSQYLESQTKIITAGKHALDEIRI</sequence>
<comment type="caution">
    <text evidence="7">The sequence shown here is derived from an EMBL/GenBank/DDBJ whole genome shotgun (WGS) entry which is preliminary data.</text>
</comment>
<dbReference type="Proteomes" id="UP000326396">
    <property type="component" value="Linkage Group LG11"/>
</dbReference>
<feature type="compositionally biased region" description="Low complexity" evidence="4">
    <location>
        <begin position="24"/>
        <end position="51"/>
    </location>
</feature>
<dbReference type="InterPro" id="IPR044861">
    <property type="entry name" value="IPNS-like_FE2OG_OXY"/>
</dbReference>
<feature type="compositionally biased region" description="Basic residues" evidence="4">
    <location>
        <begin position="58"/>
        <end position="67"/>
    </location>
</feature>
<dbReference type="SUPFAM" id="SSF51197">
    <property type="entry name" value="Clavaminate synthase-like"/>
    <property type="match status" value="1"/>
</dbReference>
<evidence type="ECO:0000259" key="6">
    <source>
        <dbReference type="PROSITE" id="PS51471"/>
    </source>
</evidence>
<proteinExistence type="predicted"/>
<dbReference type="PROSITE" id="PS51017">
    <property type="entry name" value="CCT"/>
    <property type="match status" value="1"/>
</dbReference>
<name>A0A5N6PM03_9ASTR</name>
<evidence type="ECO:0000256" key="4">
    <source>
        <dbReference type="SAM" id="MobiDB-lite"/>
    </source>
</evidence>
<dbReference type="EMBL" id="SZYD01000003">
    <property type="protein sequence ID" value="KAD6794913.1"/>
    <property type="molecule type" value="Genomic_DNA"/>
</dbReference>
<reference evidence="7 8" key="1">
    <citation type="submission" date="2019-05" db="EMBL/GenBank/DDBJ databases">
        <title>Mikania micrantha, genome provides insights into the molecular mechanism of rapid growth.</title>
        <authorList>
            <person name="Liu B."/>
        </authorList>
    </citation>
    <scope>NUCLEOTIDE SEQUENCE [LARGE SCALE GENOMIC DNA]</scope>
    <source>
        <strain evidence="7">NLD-2019</strain>
        <tissue evidence="7">Leaf</tissue>
    </source>
</reference>
<evidence type="ECO:0000259" key="5">
    <source>
        <dbReference type="PROSITE" id="PS51017"/>
    </source>
</evidence>
<evidence type="ECO:0000313" key="8">
    <source>
        <dbReference type="Proteomes" id="UP000326396"/>
    </source>
</evidence>
<dbReference type="PROSITE" id="PS51471">
    <property type="entry name" value="FE2OG_OXY"/>
    <property type="match status" value="1"/>
</dbReference>
<dbReference type="PANTHER" id="PTHR31874:SF10">
    <property type="entry name" value="PROTEIN CHLOROPLAST IMPORT APPARATUS 2"/>
    <property type="match status" value="1"/>
</dbReference>